<dbReference type="Pfam" id="PF23171">
    <property type="entry name" value="bHLH_HIF1A"/>
    <property type="match status" value="1"/>
</dbReference>
<keyword evidence="6" id="KW-0539">Nucleus</keyword>
<feature type="region of interest" description="Disordered" evidence="7">
    <location>
        <begin position="23"/>
        <end position="75"/>
    </location>
</feature>
<feature type="compositionally biased region" description="Low complexity" evidence="7">
    <location>
        <begin position="23"/>
        <end position="41"/>
    </location>
</feature>
<dbReference type="Proteomes" id="UP000007798">
    <property type="component" value="Unassembled WGS sequence"/>
</dbReference>
<dbReference type="GO" id="GO:0000977">
    <property type="term" value="F:RNA polymerase II transcription regulatory region sequence-specific DNA binding"/>
    <property type="evidence" value="ECO:0007669"/>
    <property type="project" value="TreeGrafter"/>
</dbReference>
<evidence type="ECO:0000256" key="7">
    <source>
        <dbReference type="SAM" id="MobiDB-lite"/>
    </source>
</evidence>
<dbReference type="CDD" id="cd00130">
    <property type="entry name" value="PAS"/>
    <property type="match status" value="2"/>
</dbReference>
<dbReference type="Gene3D" id="4.10.280.10">
    <property type="entry name" value="Helix-loop-helix DNA-binding domain"/>
    <property type="match status" value="1"/>
</dbReference>
<evidence type="ECO:0000313" key="10">
    <source>
        <dbReference type="EMBL" id="KRF99923.1"/>
    </source>
</evidence>
<dbReference type="InterPro" id="IPR013655">
    <property type="entry name" value="PAS_fold_3"/>
</dbReference>
<dbReference type="Pfam" id="PF00989">
    <property type="entry name" value="PAS"/>
    <property type="match status" value="1"/>
</dbReference>
<dbReference type="SUPFAM" id="SSF47459">
    <property type="entry name" value="HLH, helix-loop-helix DNA-binding domain"/>
    <property type="match status" value="1"/>
</dbReference>
<dbReference type="STRING" id="7260.A0A0Q9X320"/>
<comment type="subcellular location">
    <subcellularLocation>
        <location evidence="1">Nucleus</location>
    </subcellularLocation>
</comment>
<dbReference type="SUPFAM" id="SSF55785">
    <property type="entry name" value="PYP-like sensor domain (PAS domain)"/>
    <property type="match status" value="2"/>
</dbReference>
<feature type="domain" description="PAS" evidence="8">
    <location>
        <begin position="162"/>
        <end position="223"/>
    </location>
</feature>
<dbReference type="PANTHER" id="PTHR23043:SF17">
    <property type="entry name" value="PROTEIN SIMILAR"/>
    <property type="match status" value="1"/>
</dbReference>
<dbReference type="OrthoDB" id="6021714at2759"/>
<evidence type="ECO:0000256" key="4">
    <source>
        <dbReference type="ARBA" id="ARBA00023125"/>
    </source>
</evidence>
<dbReference type="SMART" id="SM00086">
    <property type="entry name" value="PAC"/>
    <property type="match status" value="1"/>
</dbReference>
<sequence length="428" mass="47605">MVSLIETIDAAAAAQNQRNGVIAAASSSPSSSSSAAKNSGASSGGSGLTASGKPKEKRRNNEKRKEKSRDAARCRRSKETEIFMELSQVLPLKTDDVSQLDKASVMRITIAYLKIRDMFQLVNKVRDCNDLIKRDTDSNNGDEKIKPKLEINDEEWLKCPEASQLLKQTIDGFLLVLSNEGDITYVTENIVDYLGITKIDALGQQIWEYTHQCDHAEIKEALNLKRNGIADKIKDEHLLESGITTHHRDLFVRMKCTLTSRGRSINIKSASYKVIHITGHLTVNAKGERLLVAIGRPIPHPSNIETPLGTSTFLTKHSLDMKFTYVDDKMLGLLGYKPNDLLDTSLFGCQHGADSERLMATFKSVLSKGQGETCRYRFLGKYGGYCWIVTQATVVLDKLKPQSVVCVNYVIRKSNETSLQILSLFVFV</sequence>
<keyword evidence="11" id="KW-1185">Reference proteome</keyword>
<dbReference type="GO" id="GO:0045944">
    <property type="term" value="P:positive regulation of transcription by RNA polymerase II"/>
    <property type="evidence" value="ECO:0007669"/>
    <property type="project" value="UniProtKB-ARBA"/>
</dbReference>
<organism evidence="10 11">
    <name type="scientific">Drosophila willistoni</name>
    <name type="common">Fruit fly</name>
    <dbReference type="NCBI Taxonomy" id="7260"/>
    <lineage>
        <taxon>Eukaryota</taxon>
        <taxon>Metazoa</taxon>
        <taxon>Ecdysozoa</taxon>
        <taxon>Arthropoda</taxon>
        <taxon>Hexapoda</taxon>
        <taxon>Insecta</taxon>
        <taxon>Pterygota</taxon>
        <taxon>Neoptera</taxon>
        <taxon>Endopterygota</taxon>
        <taxon>Diptera</taxon>
        <taxon>Brachycera</taxon>
        <taxon>Muscomorpha</taxon>
        <taxon>Ephydroidea</taxon>
        <taxon>Drosophilidae</taxon>
        <taxon>Drosophila</taxon>
        <taxon>Sophophora</taxon>
    </lineage>
</organism>
<dbReference type="InterPro" id="IPR001610">
    <property type="entry name" value="PAC"/>
</dbReference>
<dbReference type="SMART" id="SM00091">
    <property type="entry name" value="PAS"/>
    <property type="match status" value="2"/>
</dbReference>
<keyword evidence="5" id="KW-0804">Transcription</keyword>
<protein>
    <submittedName>
        <fullName evidence="10">Uncharacterized protein</fullName>
    </submittedName>
</protein>
<dbReference type="CDD" id="cd11433">
    <property type="entry name" value="bHLH-PAS_HIF"/>
    <property type="match status" value="1"/>
</dbReference>
<dbReference type="PROSITE" id="PS50112">
    <property type="entry name" value="PAS"/>
    <property type="match status" value="2"/>
</dbReference>
<feature type="domain" description="BHLH" evidence="9">
    <location>
        <begin position="63"/>
        <end position="116"/>
    </location>
</feature>
<keyword evidence="2" id="KW-0677">Repeat</keyword>
<evidence type="ECO:0000256" key="6">
    <source>
        <dbReference type="ARBA" id="ARBA00023242"/>
    </source>
</evidence>
<dbReference type="InterPro" id="IPR013767">
    <property type="entry name" value="PAS_fold"/>
</dbReference>
<dbReference type="SMART" id="SM00353">
    <property type="entry name" value="HLH"/>
    <property type="match status" value="1"/>
</dbReference>
<dbReference type="PANTHER" id="PTHR23043">
    <property type="entry name" value="HYPOXIA-INDUCIBLE FACTOR 1 ALPHA"/>
    <property type="match status" value="1"/>
</dbReference>
<dbReference type="GO" id="GO:0005634">
    <property type="term" value="C:nucleus"/>
    <property type="evidence" value="ECO:0007669"/>
    <property type="project" value="UniProtKB-SubCell"/>
</dbReference>
<dbReference type="FunFam" id="3.30.450.20:FF:000101">
    <property type="entry name" value="Similar, isoform B"/>
    <property type="match status" value="1"/>
</dbReference>
<evidence type="ECO:0000256" key="2">
    <source>
        <dbReference type="ARBA" id="ARBA00022737"/>
    </source>
</evidence>
<evidence type="ECO:0000259" key="8">
    <source>
        <dbReference type="PROSITE" id="PS50112"/>
    </source>
</evidence>
<dbReference type="GO" id="GO:0046983">
    <property type="term" value="F:protein dimerization activity"/>
    <property type="evidence" value="ECO:0007669"/>
    <property type="project" value="InterPro"/>
</dbReference>
<dbReference type="Pfam" id="PF08447">
    <property type="entry name" value="PAS_3"/>
    <property type="match status" value="1"/>
</dbReference>
<accession>A0A0Q9X320</accession>
<reference evidence="10 11" key="1">
    <citation type="journal article" date="2007" name="Nature">
        <title>Evolution of genes and genomes on the Drosophila phylogeny.</title>
        <authorList>
            <consortium name="Drosophila 12 Genomes Consortium"/>
            <person name="Clark A.G."/>
            <person name="Eisen M.B."/>
            <person name="Smith D.R."/>
            <person name="Bergman C.M."/>
            <person name="Oliver B."/>
            <person name="Markow T.A."/>
            <person name="Kaufman T.C."/>
            <person name="Kellis M."/>
            <person name="Gelbart W."/>
            <person name="Iyer V.N."/>
            <person name="Pollard D.A."/>
            <person name="Sackton T.B."/>
            <person name="Larracuente A.M."/>
            <person name="Singh N.D."/>
            <person name="Abad J.P."/>
            <person name="Abt D.N."/>
            <person name="Adryan B."/>
            <person name="Aguade M."/>
            <person name="Akashi H."/>
            <person name="Anderson W.W."/>
            <person name="Aquadro C.F."/>
            <person name="Ardell D.H."/>
            <person name="Arguello R."/>
            <person name="Artieri C.G."/>
            <person name="Barbash D.A."/>
            <person name="Barker D."/>
            <person name="Barsanti P."/>
            <person name="Batterham P."/>
            <person name="Batzoglou S."/>
            <person name="Begun D."/>
            <person name="Bhutkar A."/>
            <person name="Blanco E."/>
            <person name="Bosak S.A."/>
            <person name="Bradley R.K."/>
            <person name="Brand A.D."/>
            <person name="Brent M.R."/>
            <person name="Brooks A.N."/>
            <person name="Brown R.H."/>
            <person name="Butlin R.K."/>
            <person name="Caggese C."/>
            <person name="Calvi B.R."/>
            <person name="Bernardo de Carvalho A."/>
            <person name="Caspi A."/>
            <person name="Castrezana S."/>
            <person name="Celniker S.E."/>
            <person name="Chang J.L."/>
            <person name="Chapple C."/>
            <person name="Chatterji S."/>
            <person name="Chinwalla A."/>
            <person name="Civetta A."/>
            <person name="Clifton S.W."/>
            <person name="Comeron J.M."/>
            <person name="Costello J.C."/>
            <person name="Coyne J.A."/>
            <person name="Daub J."/>
            <person name="David R.G."/>
            <person name="Delcher A.L."/>
            <person name="Delehaunty K."/>
            <person name="Do C.B."/>
            <person name="Ebling H."/>
            <person name="Edwards K."/>
            <person name="Eickbush T."/>
            <person name="Evans J.D."/>
            <person name="Filipski A."/>
            <person name="Findeiss S."/>
            <person name="Freyhult E."/>
            <person name="Fulton L."/>
            <person name="Fulton R."/>
            <person name="Garcia A.C."/>
            <person name="Gardiner A."/>
            <person name="Garfield D.A."/>
            <person name="Garvin B.E."/>
            <person name="Gibson G."/>
            <person name="Gilbert D."/>
            <person name="Gnerre S."/>
            <person name="Godfrey J."/>
            <person name="Good R."/>
            <person name="Gotea V."/>
            <person name="Gravely B."/>
            <person name="Greenberg A.J."/>
            <person name="Griffiths-Jones S."/>
            <person name="Gross S."/>
            <person name="Guigo R."/>
            <person name="Gustafson E.A."/>
            <person name="Haerty W."/>
            <person name="Hahn M.W."/>
            <person name="Halligan D.L."/>
            <person name="Halpern A.L."/>
            <person name="Halter G.M."/>
            <person name="Han M.V."/>
            <person name="Heger A."/>
            <person name="Hillier L."/>
            <person name="Hinrichs A.S."/>
            <person name="Holmes I."/>
            <person name="Hoskins R.A."/>
            <person name="Hubisz M.J."/>
            <person name="Hultmark D."/>
            <person name="Huntley M.A."/>
            <person name="Jaffe D.B."/>
            <person name="Jagadeeshan S."/>
            <person name="Jeck W.R."/>
            <person name="Johnson J."/>
            <person name="Jones C.D."/>
            <person name="Jordan W.C."/>
            <person name="Karpen G.H."/>
            <person name="Kataoka E."/>
            <person name="Keightley P.D."/>
            <person name="Kheradpour P."/>
            <person name="Kirkness E.F."/>
            <person name="Koerich L.B."/>
            <person name="Kristiansen K."/>
            <person name="Kudrna D."/>
            <person name="Kulathinal R.J."/>
            <person name="Kumar S."/>
            <person name="Kwok R."/>
            <person name="Lander E."/>
            <person name="Langley C.H."/>
            <person name="Lapoint R."/>
            <person name="Lazzaro B.P."/>
            <person name="Lee S.J."/>
            <person name="Levesque L."/>
            <person name="Li R."/>
            <person name="Lin C.F."/>
            <person name="Lin M.F."/>
            <person name="Lindblad-Toh K."/>
            <person name="Llopart A."/>
            <person name="Long M."/>
            <person name="Low L."/>
            <person name="Lozovsky E."/>
            <person name="Lu J."/>
            <person name="Luo M."/>
            <person name="Machado C.A."/>
            <person name="Makalowski W."/>
            <person name="Marzo M."/>
            <person name="Matsuda M."/>
            <person name="Matzkin L."/>
            <person name="McAllister B."/>
            <person name="McBride C.S."/>
            <person name="McKernan B."/>
            <person name="McKernan K."/>
            <person name="Mendez-Lago M."/>
            <person name="Minx P."/>
            <person name="Mollenhauer M.U."/>
            <person name="Montooth K."/>
            <person name="Mount S.M."/>
            <person name="Mu X."/>
            <person name="Myers E."/>
            <person name="Negre B."/>
            <person name="Newfeld S."/>
            <person name="Nielsen R."/>
            <person name="Noor M.A."/>
            <person name="O'Grady P."/>
            <person name="Pachter L."/>
            <person name="Papaceit M."/>
            <person name="Parisi M.J."/>
            <person name="Parisi M."/>
            <person name="Parts L."/>
            <person name="Pedersen J.S."/>
            <person name="Pesole G."/>
            <person name="Phillippy A.M."/>
            <person name="Ponting C.P."/>
            <person name="Pop M."/>
            <person name="Porcelli D."/>
            <person name="Powell J.R."/>
            <person name="Prohaska S."/>
            <person name="Pruitt K."/>
            <person name="Puig M."/>
            <person name="Quesneville H."/>
            <person name="Ram K.R."/>
            <person name="Rand D."/>
            <person name="Rasmussen M.D."/>
            <person name="Reed L.K."/>
            <person name="Reenan R."/>
            <person name="Reily A."/>
            <person name="Remington K.A."/>
            <person name="Rieger T.T."/>
            <person name="Ritchie M.G."/>
            <person name="Robin C."/>
            <person name="Rogers Y.H."/>
            <person name="Rohde C."/>
            <person name="Rozas J."/>
            <person name="Rubenfield M.J."/>
            <person name="Ruiz A."/>
            <person name="Russo S."/>
            <person name="Salzberg S.L."/>
            <person name="Sanchez-Gracia A."/>
            <person name="Saranga D.J."/>
            <person name="Sato H."/>
            <person name="Schaeffer S.W."/>
            <person name="Schatz M.C."/>
            <person name="Schlenke T."/>
            <person name="Schwartz R."/>
            <person name="Segarra C."/>
            <person name="Singh R.S."/>
            <person name="Sirot L."/>
            <person name="Sirota M."/>
            <person name="Sisneros N.B."/>
            <person name="Smith C.D."/>
            <person name="Smith T.F."/>
            <person name="Spieth J."/>
            <person name="Stage D.E."/>
            <person name="Stark A."/>
            <person name="Stephan W."/>
            <person name="Strausberg R.L."/>
            <person name="Strempel S."/>
            <person name="Sturgill D."/>
            <person name="Sutton G."/>
            <person name="Sutton G.G."/>
            <person name="Tao W."/>
            <person name="Teichmann S."/>
            <person name="Tobari Y.N."/>
            <person name="Tomimura Y."/>
            <person name="Tsolas J.M."/>
            <person name="Valente V.L."/>
            <person name="Venter E."/>
            <person name="Venter J.C."/>
            <person name="Vicario S."/>
            <person name="Vieira F.G."/>
            <person name="Vilella A.J."/>
            <person name="Villasante A."/>
            <person name="Walenz B."/>
            <person name="Wang J."/>
            <person name="Wasserman M."/>
            <person name="Watts T."/>
            <person name="Wilson D."/>
            <person name="Wilson R.K."/>
            <person name="Wing R.A."/>
            <person name="Wolfner M.F."/>
            <person name="Wong A."/>
            <person name="Wong G.K."/>
            <person name="Wu C.I."/>
            <person name="Wu G."/>
            <person name="Yamamoto D."/>
            <person name="Yang H.P."/>
            <person name="Yang S.P."/>
            <person name="Yorke J.A."/>
            <person name="Yoshida K."/>
            <person name="Zdobnov E."/>
            <person name="Zhang P."/>
            <person name="Zhang Y."/>
            <person name="Zimin A.V."/>
            <person name="Baldwin J."/>
            <person name="Abdouelleil A."/>
            <person name="Abdulkadir J."/>
            <person name="Abebe A."/>
            <person name="Abera B."/>
            <person name="Abreu J."/>
            <person name="Acer S.C."/>
            <person name="Aftuck L."/>
            <person name="Alexander A."/>
            <person name="An P."/>
            <person name="Anderson E."/>
            <person name="Anderson S."/>
            <person name="Arachi H."/>
            <person name="Azer M."/>
            <person name="Bachantsang P."/>
            <person name="Barry A."/>
            <person name="Bayul T."/>
            <person name="Berlin A."/>
            <person name="Bessette D."/>
            <person name="Bloom T."/>
            <person name="Blye J."/>
            <person name="Boguslavskiy L."/>
            <person name="Bonnet C."/>
            <person name="Boukhgalter B."/>
            <person name="Bourzgui I."/>
            <person name="Brown A."/>
            <person name="Cahill P."/>
            <person name="Channer S."/>
            <person name="Cheshatsang Y."/>
            <person name="Chuda L."/>
            <person name="Citroen M."/>
            <person name="Collymore A."/>
            <person name="Cooke P."/>
            <person name="Costello M."/>
            <person name="D'Aco K."/>
            <person name="Daza R."/>
            <person name="De Haan G."/>
            <person name="DeGray S."/>
            <person name="DeMaso C."/>
            <person name="Dhargay N."/>
            <person name="Dooley K."/>
            <person name="Dooley E."/>
            <person name="Doricent M."/>
            <person name="Dorje P."/>
            <person name="Dorjee K."/>
            <person name="Dupes A."/>
            <person name="Elong R."/>
            <person name="Falk J."/>
            <person name="Farina A."/>
            <person name="Faro S."/>
            <person name="Ferguson D."/>
            <person name="Fisher S."/>
            <person name="Foley C.D."/>
            <person name="Franke A."/>
            <person name="Friedrich D."/>
            <person name="Gadbois L."/>
            <person name="Gearin G."/>
            <person name="Gearin C.R."/>
            <person name="Giannoukos G."/>
            <person name="Goode T."/>
            <person name="Graham J."/>
            <person name="Grandbois E."/>
            <person name="Grewal S."/>
            <person name="Gyaltsen K."/>
            <person name="Hafez N."/>
            <person name="Hagos B."/>
            <person name="Hall J."/>
            <person name="Henson C."/>
            <person name="Hollinger A."/>
            <person name="Honan T."/>
            <person name="Huard M.D."/>
            <person name="Hughes L."/>
            <person name="Hurhula B."/>
            <person name="Husby M.E."/>
            <person name="Kamat A."/>
            <person name="Kanga B."/>
            <person name="Kashin S."/>
            <person name="Khazanovich D."/>
            <person name="Kisner P."/>
            <person name="Lance K."/>
            <person name="Lara M."/>
            <person name="Lee W."/>
            <person name="Lennon N."/>
            <person name="Letendre F."/>
            <person name="LeVine R."/>
            <person name="Lipovsky A."/>
            <person name="Liu X."/>
            <person name="Liu J."/>
            <person name="Liu S."/>
            <person name="Lokyitsang T."/>
            <person name="Lokyitsang Y."/>
            <person name="Lubonja R."/>
            <person name="Lui A."/>
            <person name="MacDonald P."/>
            <person name="Magnisalis V."/>
            <person name="Maru K."/>
            <person name="Matthews C."/>
            <person name="McCusker W."/>
            <person name="McDonough S."/>
            <person name="Mehta T."/>
            <person name="Meldrim J."/>
            <person name="Meneus L."/>
            <person name="Mihai O."/>
            <person name="Mihalev A."/>
            <person name="Mihova T."/>
            <person name="Mittelman R."/>
            <person name="Mlenga V."/>
            <person name="Montmayeur A."/>
            <person name="Mulrain L."/>
            <person name="Navidi A."/>
            <person name="Naylor J."/>
            <person name="Negash T."/>
            <person name="Nguyen T."/>
            <person name="Nguyen N."/>
            <person name="Nicol R."/>
            <person name="Norbu C."/>
            <person name="Norbu N."/>
            <person name="Novod N."/>
            <person name="O'Neill B."/>
            <person name="Osman S."/>
            <person name="Markiewicz E."/>
            <person name="Oyono O.L."/>
            <person name="Patti C."/>
            <person name="Phunkhang P."/>
            <person name="Pierre F."/>
            <person name="Priest M."/>
            <person name="Raghuraman S."/>
            <person name="Rege F."/>
            <person name="Reyes R."/>
            <person name="Rise C."/>
            <person name="Rogov P."/>
            <person name="Ross K."/>
            <person name="Ryan E."/>
            <person name="Settipalli S."/>
            <person name="Shea T."/>
            <person name="Sherpa N."/>
            <person name="Shi L."/>
            <person name="Shih D."/>
            <person name="Sparrow T."/>
            <person name="Spaulding J."/>
            <person name="Stalker J."/>
            <person name="Stange-Thomann N."/>
            <person name="Stavropoulos S."/>
            <person name="Stone C."/>
            <person name="Strader C."/>
            <person name="Tesfaye S."/>
            <person name="Thomson T."/>
            <person name="Thoulutsang Y."/>
            <person name="Thoulutsang D."/>
            <person name="Topham K."/>
            <person name="Topping I."/>
            <person name="Tsamla T."/>
            <person name="Vassiliev H."/>
            <person name="Vo A."/>
            <person name="Wangchuk T."/>
            <person name="Wangdi T."/>
            <person name="Weiand M."/>
            <person name="Wilkinson J."/>
            <person name="Wilson A."/>
            <person name="Yadav S."/>
            <person name="Young G."/>
            <person name="Yu Q."/>
            <person name="Zembek L."/>
            <person name="Zhong D."/>
            <person name="Zimmer A."/>
            <person name="Zwirko Z."/>
            <person name="Jaffe D.B."/>
            <person name="Alvarez P."/>
            <person name="Brockman W."/>
            <person name="Butler J."/>
            <person name="Chin C."/>
            <person name="Gnerre S."/>
            <person name="Grabherr M."/>
            <person name="Kleber M."/>
            <person name="Mauceli E."/>
            <person name="MacCallum I."/>
        </authorList>
    </citation>
    <scope>NUCLEOTIDE SEQUENCE [LARGE SCALE GENOMIC DNA]</scope>
    <source>
        <strain evidence="11">Tucson 14030-0811.24</strain>
    </source>
</reference>
<feature type="domain" description="PAS" evidence="8">
    <location>
        <begin position="318"/>
        <end position="369"/>
    </location>
</feature>
<dbReference type="InParanoid" id="A0A0Q9X320"/>
<evidence type="ECO:0000256" key="5">
    <source>
        <dbReference type="ARBA" id="ARBA00023163"/>
    </source>
</evidence>
<dbReference type="AlphaFoldDB" id="A0A0Q9X320"/>
<evidence type="ECO:0000259" key="9">
    <source>
        <dbReference type="PROSITE" id="PS50888"/>
    </source>
</evidence>
<feature type="compositionally biased region" description="Basic and acidic residues" evidence="7">
    <location>
        <begin position="63"/>
        <end position="75"/>
    </location>
</feature>
<name>A0A0Q9X320_DROWI</name>
<dbReference type="InterPro" id="IPR035965">
    <property type="entry name" value="PAS-like_dom_sf"/>
</dbReference>
<keyword evidence="3" id="KW-0805">Transcription regulation</keyword>
<gene>
    <name evidence="10" type="primary">Dwil\GK13872</name>
    <name evidence="10" type="ORF">Dwil_GK13872</name>
</gene>
<evidence type="ECO:0000313" key="11">
    <source>
        <dbReference type="Proteomes" id="UP000007798"/>
    </source>
</evidence>
<dbReference type="InterPro" id="IPR036638">
    <property type="entry name" value="HLH_DNA-bd_sf"/>
</dbReference>
<dbReference type="InterPro" id="IPR011598">
    <property type="entry name" value="bHLH_dom"/>
</dbReference>
<dbReference type="PROSITE" id="PS50888">
    <property type="entry name" value="BHLH"/>
    <property type="match status" value="1"/>
</dbReference>
<dbReference type="GO" id="GO:0071456">
    <property type="term" value="P:cellular response to hypoxia"/>
    <property type="evidence" value="ECO:0007669"/>
    <property type="project" value="TreeGrafter"/>
</dbReference>
<dbReference type="InterPro" id="IPR000014">
    <property type="entry name" value="PAS"/>
</dbReference>
<dbReference type="GO" id="GO:0000981">
    <property type="term" value="F:DNA-binding transcription factor activity, RNA polymerase II-specific"/>
    <property type="evidence" value="ECO:0007669"/>
    <property type="project" value="TreeGrafter"/>
</dbReference>
<evidence type="ECO:0000256" key="3">
    <source>
        <dbReference type="ARBA" id="ARBA00023015"/>
    </source>
</evidence>
<dbReference type="Gene3D" id="3.30.450.20">
    <property type="entry name" value="PAS domain"/>
    <property type="match status" value="2"/>
</dbReference>
<proteinExistence type="predicted"/>
<dbReference type="FunFam" id="3.30.450.20:FF:000141">
    <property type="entry name" value="Similar, isoform D"/>
    <property type="match status" value="1"/>
</dbReference>
<dbReference type="SMR" id="A0A0Q9X320"/>
<evidence type="ECO:0000256" key="1">
    <source>
        <dbReference type="ARBA" id="ARBA00004123"/>
    </source>
</evidence>
<dbReference type="EMBL" id="CH964272">
    <property type="protein sequence ID" value="KRF99923.1"/>
    <property type="molecule type" value="Genomic_DNA"/>
</dbReference>
<keyword evidence="4" id="KW-0238">DNA-binding</keyword>